<gene>
    <name evidence="1" type="ORF">C7B43_15775</name>
</gene>
<sequence length="113" mass="12586">MKKEGIKAARLLEVQNFFTAAADVAVWVPGEIVRRGKKPYGEAVGDSIDKWERAHVATTGREMEASLFRRSQDMPPGAGIKTREYSCWLPRLLSDGSFCSSTGIHCPYMNIHT</sequence>
<name>A0A2T2WUM6_9FIRM</name>
<evidence type="ECO:0000313" key="2">
    <source>
        <dbReference type="Proteomes" id="UP000242699"/>
    </source>
</evidence>
<organism evidence="1 2">
    <name type="scientific">Sulfobacillus benefaciens</name>
    <dbReference type="NCBI Taxonomy" id="453960"/>
    <lineage>
        <taxon>Bacteria</taxon>
        <taxon>Bacillati</taxon>
        <taxon>Bacillota</taxon>
        <taxon>Clostridia</taxon>
        <taxon>Eubacteriales</taxon>
        <taxon>Clostridiales Family XVII. Incertae Sedis</taxon>
        <taxon>Sulfobacillus</taxon>
    </lineage>
</organism>
<comment type="caution">
    <text evidence="1">The sequence shown here is derived from an EMBL/GenBank/DDBJ whole genome shotgun (WGS) entry which is preliminary data.</text>
</comment>
<dbReference type="EMBL" id="PXYT01000047">
    <property type="protein sequence ID" value="PSR25931.1"/>
    <property type="molecule type" value="Genomic_DNA"/>
</dbReference>
<proteinExistence type="predicted"/>
<evidence type="ECO:0000313" key="1">
    <source>
        <dbReference type="EMBL" id="PSR25931.1"/>
    </source>
</evidence>
<reference evidence="1 2" key="1">
    <citation type="journal article" date="2014" name="BMC Genomics">
        <title>Comparison of environmental and isolate Sulfobacillus genomes reveals diverse carbon, sulfur, nitrogen, and hydrogen metabolisms.</title>
        <authorList>
            <person name="Justice N.B."/>
            <person name="Norman A."/>
            <person name="Brown C.T."/>
            <person name="Singh A."/>
            <person name="Thomas B.C."/>
            <person name="Banfield J.F."/>
        </authorList>
    </citation>
    <scope>NUCLEOTIDE SEQUENCE [LARGE SCALE GENOMIC DNA]</scope>
    <source>
        <strain evidence="1">AMDSBA1</strain>
    </source>
</reference>
<protein>
    <submittedName>
        <fullName evidence="1">Uncharacterized protein</fullName>
    </submittedName>
</protein>
<accession>A0A2T2WUM6</accession>
<dbReference type="AlphaFoldDB" id="A0A2T2WUM6"/>
<dbReference type="Proteomes" id="UP000242699">
    <property type="component" value="Unassembled WGS sequence"/>
</dbReference>